<dbReference type="PANTHER" id="PTHR48095:SF2">
    <property type="entry name" value="BIOTIN CARBOXYLASE, CHLOROPLASTIC"/>
    <property type="match status" value="1"/>
</dbReference>
<evidence type="ECO:0000256" key="6">
    <source>
        <dbReference type="ARBA" id="ARBA00022741"/>
    </source>
</evidence>
<dbReference type="PROSITE" id="PS50975">
    <property type="entry name" value="ATP_GRASP"/>
    <property type="match status" value="1"/>
</dbReference>
<evidence type="ECO:0000256" key="14">
    <source>
        <dbReference type="ARBA" id="ARBA00062964"/>
    </source>
</evidence>
<dbReference type="EMBL" id="LHPF02000014">
    <property type="protein sequence ID" value="PSC71596.1"/>
    <property type="molecule type" value="Genomic_DNA"/>
</dbReference>
<dbReference type="InterPro" id="IPR005482">
    <property type="entry name" value="Biotin_COase_C"/>
</dbReference>
<dbReference type="GO" id="GO:0046872">
    <property type="term" value="F:metal ion binding"/>
    <property type="evidence" value="ECO:0007669"/>
    <property type="project" value="UniProtKB-KW"/>
</dbReference>
<accession>A0A2P6VBY4</accession>
<proteinExistence type="predicted"/>
<evidence type="ECO:0000256" key="2">
    <source>
        <dbReference type="ARBA" id="ARBA00013263"/>
    </source>
</evidence>
<dbReference type="SUPFAM" id="SSF56059">
    <property type="entry name" value="Glutathione synthetase ATP-binding domain-like"/>
    <property type="match status" value="1"/>
</dbReference>
<comment type="caution">
    <text evidence="20">The sequence shown here is derived from an EMBL/GenBank/DDBJ whole genome shotgun (WGS) entry which is preliminary data.</text>
</comment>
<sequence>MQAALSAQLNVQAAARPAASRQQRTAAAPRAAALRTQLSSAAEGSEAALGAAALRAAAPRRAGRRSPLVAAAAAAEGQREIKKVLIANRGEIAVRVIRACRELGLETVAVYSTADKDCLHVQLADEAVCIGEAPSSESYLSIPSIISAAISRGADAIHPGYGFLSENATFVDICADHNLEFIGPKSDSIRVMGDKSTARDTMKKAGVPTVPGSDGLVETPEDAQRVAGEVGFPIMIKATAGGGGRGMRLAMNPDEFMGLLRAAQGEAEAAFGNGAVYLERYVNNPRHIEFQVLADKHGNVVHLGERDCSIQRRNQKLLEEAPSPALTPEVRKAMGDAAVAAAKSIGYIGVGTIEFLWEPQGFYFMEMNTRIQVEHPVTEMITGVDLIQEQIRVAMGKKLRFTQEEIQIKGHAIECRINAEDAFQNFRPGPGRVVAYLPPGGPHVRMDSHLYPDYLVPPNYDSLLGKLIVWGENREAAINRMRRALNEMVVSGVPTTAPFHCLILDNEAFNKGDVDTGFIVKHADELKEPPKMKDMSLVSDAGKRGLARRKAHSK</sequence>
<dbReference type="PANTHER" id="PTHR48095">
    <property type="entry name" value="PYRUVATE CARBOXYLASE SUBUNIT A"/>
    <property type="match status" value="1"/>
</dbReference>
<evidence type="ECO:0000256" key="13">
    <source>
        <dbReference type="ARBA" id="ARBA00048600"/>
    </source>
</evidence>
<keyword evidence="4 16" id="KW-0436">Ligase</keyword>
<feature type="region of interest" description="Disordered" evidence="17">
    <location>
        <begin position="530"/>
        <end position="554"/>
    </location>
</feature>
<dbReference type="AlphaFoldDB" id="A0A2P6VBY4"/>
<keyword evidence="5" id="KW-0479">Metal-binding</keyword>
<evidence type="ECO:0000256" key="15">
    <source>
        <dbReference type="PROSITE-ProRule" id="PRU00409"/>
    </source>
</evidence>
<comment type="subunit">
    <text evidence="16">Acetyl-CoA carboxylase is a heterohexamer of biotin carboxyl carrier protein, biotin carboxylase and the two subunits of carboxyl transferase in a 2:2 complex.</text>
</comment>
<evidence type="ECO:0000256" key="7">
    <source>
        <dbReference type="ARBA" id="ARBA00022832"/>
    </source>
</evidence>
<evidence type="ECO:0000313" key="21">
    <source>
        <dbReference type="Proteomes" id="UP000239649"/>
    </source>
</evidence>
<feature type="domain" description="Biotin carboxylation" evidence="19">
    <location>
        <begin position="80"/>
        <end position="524"/>
    </location>
</feature>
<dbReference type="SUPFAM" id="SSF51246">
    <property type="entry name" value="Rudiment single hybrid motif"/>
    <property type="match status" value="1"/>
</dbReference>
<gene>
    <name evidence="20" type="ORF">C2E20_5144</name>
</gene>
<keyword evidence="9" id="KW-0460">Magnesium</keyword>
<dbReference type="InterPro" id="IPR011764">
    <property type="entry name" value="Biotin_carboxylation_dom"/>
</dbReference>
<dbReference type="GO" id="GO:2001295">
    <property type="term" value="P:malonyl-CoA biosynthetic process"/>
    <property type="evidence" value="ECO:0007669"/>
    <property type="project" value="UniProtKB-UniPathway"/>
</dbReference>
<dbReference type="InterPro" id="IPR011054">
    <property type="entry name" value="Rudment_hybrid_motif"/>
</dbReference>
<feature type="compositionally biased region" description="Basic residues" evidence="17">
    <location>
        <begin position="545"/>
        <end position="554"/>
    </location>
</feature>
<organism evidence="20 21">
    <name type="scientific">Micractinium conductrix</name>
    <dbReference type="NCBI Taxonomy" id="554055"/>
    <lineage>
        <taxon>Eukaryota</taxon>
        <taxon>Viridiplantae</taxon>
        <taxon>Chlorophyta</taxon>
        <taxon>core chlorophytes</taxon>
        <taxon>Trebouxiophyceae</taxon>
        <taxon>Chlorellales</taxon>
        <taxon>Chlorellaceae</taxon>
        <taxon>Chlorella clade</taxon>
        <taxon>Micractinium</taxon>
    </lineage>
</organism>
<dbReference type="PROSITE" id="PS00867">
    <property type="entry name" value="CPSASE_2"/>
    <property type="match status" value="1"/>
</dbReference>
<dbReference type="Pfam" id="PF00289">
    <property type="entry name" value="Biotin_carb_N"/>
    <property type="match status" value="1"/>
</dbReference>
<dbReference type="InterPro" id="IPR005479">
    <property type="entry name" value="CPAse_ATP-bd"/>
</dbReference>
<keyword evidence="11 16" id="KW-0275">Fatty acid biosynthesis</keyword>
<evidence type="ECO:0000256" key="3">
    <source>
        <dbReference type="ARBA" id="ARBA00022516"/>
    </source>
</evidence>
<keyword evidence="3 16" id="KW-0444">Lipid biosynthesis</keyword>
<protein>
    <recommendedName>
        <fullName evidence="2 16">Biotin carboxylase</fullName>
        <ecNumber evidence="2 16">6.3.4.14</ecNumber>
    </recommendedName>
    <alternativeName>
        <fullName evidence="16">Acetyl-coenzyme A carboxylase biotin carboxylase subunit A</fullName>
    </alternativeName>
</protein>
<evidence type="ECO:0000256" key="5">
    <source>
        <dbReference type="ARBA" id="ARBA00022723"/>
    </source>
</evidence>
<dbReference type="GO" id="GO:0006633">
    <property type="term" value="P:fatty acid biosynthetic process"/>
    <property type="evidence" value="ECO:0007669"/>
    <property type="project" value="UniProtKB-KW"/>
</dbReference>
<dbReference type="STRING" id="554055.A0A2P6VBY4"/>
<evidence type="ECO:0000259" key="18">
    <source>
        <dbReference type="PROSITE" id="PS50975"/>
    </source>
</evidence>
<dbReference type="NCBIfam" id="TIGR00514">
    <property type="entry name" value="accC"/>
    <property type="match status" value="1"/>
</dbReference>
<keyword evidence="10 16" id="KW-0443">Lipid metabolism</keyword>
<keyword evidence="7 16" id="KW-0276">Fatty acid metabolism</keyword>
<dbReference type="Pfam" id="PF02785">
    <property type="entry name" value="Biotin_carb_C"/>
    <property type="match status" value="1"/>
</dbReference>
<dbReference type="GO" id="GO:0016885">
    <property type="term" value="F:ligase activity, forming carbon-carbon bonds"/>
    <property type="evidence" value="ECO:0007669"/>
    <property type="project" value="UniProtKB-ARBA"/>
</dbReference>
<evidence type="ECO:0000256" key="17">
    <source>
        <dbReference type="SAM" id="MobiDB-lite"/>
    </source>
</evidence>
<keyword evidence="21" id="KW-1185">Reference proteome</keyword>
<dbReference type="GO" id="GO:0005524">
    <property type="term" value="F:ATP binding"/>
    <property type="evidence" value="ECO:0007669"/>
    <property type="project" value="UniProtKB-UniRule"/>
</dbReference>
<evidence type="ECO:0000256" key="1">
    <source>
        <dbReference type="ARBA" id="ARBA00003761"/>
    </source>
</evidence>
<keyword evidence="12 16" id="KW-0092">Biotin</keyword>
<dbReference type="Gene3D" id="3.30.470.20">
    <property type="entry name" value="ATP-grasp fold, B domain"/>
    <property type="match status" value="1"/>
</dbReference>
<dbReference type="FunFam" id="3.30.470.20:FF:000028">
    <property type="entry name" value="Methylcrotonoyl-CoA carboxylase subunit alpha, mitochondrial"/>
    <property type="match status" value="1"/>
</dbReference>
<reference evidence="20 21" key="1">
    <citation type="journal article" date="2018" name="Plant J.">
        <title>Genome sequences of Chlorella sorokiniana UTEX 1602 and Micractinium conductrix SAG 241.80: implications to maltose excretion by a green alga.</title>
        <authorList>
            <person name="Arriola M.B."/>
            <person name="Velmurugan N."/>
            <person name="Zhang Y."/>
            <person name="Plunkett M.H."/>
            <person name="Hondzo H."/>
            <person name="Barney B.M."/>
        </authorList>
    </citation>
    <scope>NUCLEOTIDE SEQUENCE [LARGE SCALE GENOMIC DNA]</scope>
    <source>
        <strain evidence="20 21">SAG 241.80</strain>
    </source>
</reference>
<keyword evidence="8 15" id="KW-0067">ATP-binding</keyword>
<dbReference type="InterPro" id="IPR011761">
    <property type="entry name" value="ATP-grasp"/>
</dbReference>
<dbReference type="SMART" id="SM00878">
    <property type="entry name" value="Biotin_carb_C"/>
    <property type="match status" value="1"/>
</dbReference>
<dbReference type="GO" id="GO:0004075">
    <property type="term" value="F:biotin carboxylase activity"/>
    <property type="evidence" value="ECO:0007669"/>
    <property type="project" value="UniProtKB-EC"/>
</dbReference>
<comment type="function">
    <text evidence="1 16">This protein is a component of the acetyl coenzyme A carboxylase complex; first, biotin carboxylase catalyzes the carboxylation of the carrier protein and then the transcarboxylase transfers the carboxyl group to form malonyl-CoA.</text>
</comment>
<evidence type="ECO:0000256" key="4">
    <source>
        <dbReference type="ARBA" id="ARBA00022598"/>
    </source>
</evidence>
<feature type="domain" description="ATP-grasp" evidence="18">
    <location>
        <begin position="199"/>
        <end position="395"/>
    </location>
</feature>
<dbReference type="InterPro" id="IPR051602">
    <property type="entry name" value="ACC_Biotin_Carboxylase"/>
</dbReference>
<dbReference type="UniPathway" id="UPA00655">
    <property type="reaction ID" value="UER00711"/>
</dbReference>
<dbReference type="FunFam" id="3.30.1490.20:FF:000018">
    <property type="entry name" value="Biotin carboxylase"/>
    <property type="match status" value="1"/>
</dbReference>
<dbReference type="SUPFAM" id="SSF52440">
    <property type="entry name" value="PreATP-grasp domain"/>
    <property type="match status" value="1"/>
</dbReference>
<keyword evidence="6 15" id="KW-0547">Nucleotide-binding</keyword>
<dbReference type="Pfam" id="PF02786">
    <property type="entry name" value="CPSase_L_D2"/>
    <property type="match status" value="1"/>
</dbReference>
<evidence type="ECO:0000256" key="11">
    <source>
        <dbReference type="ARBA" id="ARBA00023160"/>
    </source>
</evidence>
<dbReference type="InterPro" id="IPR005481">
    <property type="entry name" value="BC-like_N"/>
</dbReference>
<dbReference type="InterPro" id="IPR004549">
    <property type="entry name" value="Acetyl_CoA_COase_biotin_COase"/>
</dbReference>
<dbReference type="OrthoDB" id="196847at2759"/>
<evidence type="ECO:0000256" key="8">
    <source>
        <dbReference type="ARBA" id="ARBA00022840"/>
    </source>
</evidence>
<dbReference type="InterPro" id="IPR016185">
    <property type="entry name" value="PreATP-grasp_dom_sf"/>
</dbReference>
<dbReference type="Proteomes" id="UP000239649">
    <property type="component" value="Unassembled WGS sequence"/>
</dbReference>
<dbReference type="EC" id="6.3.4.14" evidence="2 16"/>
<dbReference type="Gene3D" id="3.30.1490.20">
    <property type="entry name" value="ATP-grasp fold, A domain"/>
    <property type="match status" value="1"/>
</dbReference>
<evidence type="ECO:0000256" key="9">
    <source>
        <dbReference type="ARBA" id="ARBA00022842"/>
    </source>
</evidence>
<evidence type="ECO:0000256" key="16">
    <source>
        <dbReference type="RuleBase" id="RU365063"/>
    </source>
</evidence>
<comment type="subunit">
    <text evidence="14">Acetyl-CoA carboxylase is a heterohexamer composed of biotin carboxyl carrier protein, biotin carboxylase and two subunits each of ACCase subunit alpha and ACCase plastid-coded subunit beta (accD).</text>
</comment>
<dbReference type="InterPro" id="IPR013815">
    <property type="entry name" value="ATP_grasp_subdomain_1"/>
</dbReference>
<dbReference type="PROSITE" id="PS50979">
    <property type="entry name" value="BC"/>
    <property type="match status" value="1"/>
</dbReference>
<name>A0A2P6VBY4_9CHLO</name>
<dbReference type="NCBIfam" id="NF006367">
    <property type="entry name" value="PRK08591.1"/>
    <property type="match status" value="1"/>
</dbReference>
<evidence type="ECO:0000256" key="10">
    <source>
        <dbReference type="ARBA" id="ARBA00023098"/>
    </source>
</evidence>
<evidence type="ECO:0000259" key="19">
    <source>
        <dbReference type="PROSITE" id="PS50979"/>
    </source>
</evidence>
<comment type="pathway">
    <text evidence="16">Lipid metabolism; malonyl-CoA biosynthesis; malonyl-CoA from acetyl-CoA: step 1/1.</text>
</comment>
<comment type="catalytic activity">
    <reaction evidence="13 16">
        <text>N(6)-biotinyl-L-lysyl-[protein] + hydrogencarbonate + ATP = N(6)-carboxybiotinyl-L-lysyl-[protein] + ADP + phosphate + H(+)</text>
        <dbReference type="Rhea" id="RHEA:13501"/>
        <dbReference type="Rhea" id="RHEA-COMP:10505"/>
        <dbReference type="Rhea" id="RHEA-COMP:10506"/>
        <dbReference type="ChEBI" id="CHEBI:15378"/>
        <dbReference type="ChEBI" id="CHEBI:17544"/>
        <dbReference type="ChEBI" id="CHEBI:30616"/>
        <dbReference type="ChEBI" id="CHEBI:43474"/>
        <dbReference type="ChEBI" id="CHEBI:83144"/>
        <dbReference type="ChEBI" id="CHEBI:83145"/>
        <dbReference type="ChEBI" id="CHEBI:456216"/>
        <dbReference type="EC" id="6.3.4.14"/>
    </reaction>
</comment>
<dbReference type="Gene3D" id="3.40.50.20">
    <property type="match status" value="1"/>
</dbReference>
<evidence type="ECO:0000256" key="12">
    <source>
        <dbReference type="ARBA" id="ARBA00023267"/>
    </source>
</evidence>
<dbReference type="FunFam" id="3.40.50.20:FF:000010">
    <property type="entry name" value="Propionyl-CoA carboxylase subunit alpha"/>
    <property type="match status" value="1"/>
</dbReference>
<evidence type="ECO:0000313" key="20">
    <source>
        <dbReference type="EMBL" id="PSC71596.1"/>
    </source>
</evidence>
<dbReference type="PROSITE" id="PS00866">
    <property type="entry name" value="CPSASE_1"/>
    <property type="match status" value="1"/>
</dbReference>